<dbReference type="InterPro" id="IPR000160">
    <property type="entry name" value="GGDEF_dom"/>
</dbReference>
<dbReference type="OrthoDB" id="8553030at2"/>
<feature type="domain" description="EAL" evidence="2">
    <location>
        <begin position="502"/>
        <end position="755"/>
    </location>
</feature>
<dbReference type="SUPFAM" id="SSF141868">
    <property type="entry name" value="EAL domain-like"/>
    <property type="match status" value="1"/>
</dbReference>
<dbReference type="Pfam" id="PF00563">
    <property type="entry name" value="EAL"/>
    <property type="match status" value="1"/>
</dbReference>
<dbReference type="InterPro" id="IPR043128">
    <property type="entry name" value="Rev_trsase/Diguanyl_cyclase"/>
</dbReference>
<dbReference type="Proteomes" id="UP000244441">
    <property type="component" value="Chromosome"/>
</dbReference>
<sequence length="759" mass="86936">MEKLTHSIKARTQTVFAIVVVAGLILSYIVFWSASQVKKTTQELVDKQIPVYQLVAQFSANLVEQERLLYEYYATDDPYLYLANNWQNNFTSQSEKNKKLLQDLKQHFVHNNTEINHLYTSLTQIAHEANALHDNMASTQTDWDLARESLSKIAELRINTLPSLDKLSNEIRQAVAQAYTQNETKLDTSLITVLSYSFFILIVAFVMARILSRYFVASAQGKRLSLFPIANPNPVISLSRDLKITYHNPATDDLLEQIQTQHPASLLPVNYQNKLTCLMAEQCTYRQVEYQVANMTLLADIHWHKDEQEFDIYIQNITQQVLAKQRLEYQAYHDRASGLNNNYKLLEVLQELVDSQVEFALGMIEVRHFNQLIAGQGMEASLALVKSFAQRLNTAVAKCNCEHQLYHVSQNVFSVLVMGTHDAGYLAHLCKQIEEQVEAPIETDFGELKIELDFGFCQYPNHGHDKHALLKHVRAALDEAIQKPHSTFVFYTDRLGEQLEYRLKLQRDLDKAIEDHNLQLNFQPQFDIQARRIIGMETLIRWNNHGNWVSPADFIPLAEQTGQIIDLGRWILMEACLFCSQLFDKGYRDLVVAINISPRQFQHPDFITSVKQAINLAEIPASSIELEITEGVILGNEQDTIHALQTLKDFGVMLSIDDFGTGYSSLSYLKQFPLDKLKIDQAFIRQLEQNEQDQAIVRTIIDLGQNLNLTLIAEGVEKSEQLTLLQQMGCHEIQGYYFSRPLPADHLLQFLQQNNIQSA</sequence>
<keyword evidence="5" id="KW-1185">Reference proteome</keyword>
<feature type="transmembrane region" description="Helical" evidence="1">
    <location>
        <begin position="12"/>
        <end position="34"/>
    </location>
</feature>
<dbReference type="SMART" id="SM00052">
    <property type="entry name" value="EAL"/>
    <property type="match status" value="1"/>
</dbReference>
<keyword evidence="1" id="KW-0472">Membrane</keyword>
<dbReference type="InterPro" id="IPR029787">
    <property type="entry name" value="Nucleotide_cyclase"/>
</dbReference>
<dbReference type="Gene3D" id="3.30.70.270">
    <property type="match status" value="1"/>
</dbReference>
<name>A0A2S0VLA4_9ALTE</name>
<evidence type="ECO:0000313" key="5">
    <source>
        <dbReference type="Proteomes" id="UP000244441"/>
    </source>
</evidence>
<reference evidence="4 5" key="1">
    <citation type="submission" date="2018-01" db="EMBL/GenBank/DDBJ databases">
        <title>Genome sequence of a Cantenovulum-like bacteria.</title>
        <authorList>
            <person name="Tan W.R."/>
            <person name="Lau N.-S."/>
            <person name="Go F."/>
            <person name="Amirul A.-A.A."/>
        </authorList>
    </citation>
    <scope>NUCLEOTIDE SEQUENCE [LARGE SCALE GENOMIC DNA]</scope>
    <source>
        <strain evidence="4 5">CCB-QB4</strain>
    </source>
</reference>
<evidence type="ECO:0000313" key="4">
    <source>
        <dbReference type="EMBL" id="AWB64981.1"/>
    </source>
</evidence>
<dbReference type="KEGG" id="cate:C2869_00340"/>
<protein>
    <submittedName>
        <fullName evidence="4">Uncharacterized protein</fullName>
    </submittedName>
</protein>
<dbReference type="PROSITE" id="PS50887">
    <property type="entry name" value="GGDEF"/>
    <property type="match status" value="1"/>
</dbReference>
<organism evidence="4 5">
    <name type="scientific">Saccharobesus litoralis</name>
    <dbReference type="NCBI Taxonomy" id="2172099"/>
    <lineage>
        <taxon>Bacteria</taxon>
        <taxon>Pseudomonadati</taxon>
        <taxon>Pseudomonadota</taxon>
        <taxon>Gammaproteobacteria</taxon>
        <taxon>Alteromonadales</taxon>
        <taxon>Alteromonadaceae</taxon>
        <taxon>Saccharobesus</taxon>
    </lineage>
</organism>
<evidence type="ECO:0000259" key="3">
    <source>
        <dbReference type="PROSITE" id="PS50887"/>
    </source>
</evidence>
<feature type="transmembrane region" description="Helical" evidence="1">
    <location>
        <begin position="193"/>
        <end position="216"/>
    </location>
</feature>
<dbReference type="PROSITE" id="PS50883">
    <property type="entry name" value="EAL"/>
    <property type="match status" value="1"/>
</dbReference>
<dbReference type="EMBL" id="CP026604">
    <property type="protein sequence ID" value="AWB64981.1"/>
    <property type="molecule type" value="Genomic_DNA"/>
</dbReference>
<keyword evidence="1" id="KW-1133">Transmembrane helix</keyword>
<dbReference type="AlphaFoldDB" id="A0A2S0VLA4"/>
<keyword evidence="1" id="KW-0812">Transmembrane</keyword>
<dbReference type="InterPro" id="IPR001633">
    <property type="entry name" value="EAL_dom"/>
</dbReference>
<evidence type="ECO:0000256" key="1">
    <source>
        <dbReference type="SAM" id="Phobius"/>
    </source>
</evidence>
<dbReference type="InterPro" id="IPR050706">
    <property type="entry name" value="Cyclic-di-GMP_PDE-like"/>
</dbReference>
<dbReference type="PANTHER" id="PTHR33121:SF70">
    <property type="entry name" value="SIGNALING PROTEIN YKOW"/>
    <property type="match status" value="1"/>
</dbReference>
<dbReference type="Gene3D" id="3.20.20.450">
    <property type="entry name" value="EAL domain"/>
    <property type="match status" value="1"/>
</dbReference>
<dbReference type="SUPFAM" id="SSF55073">
    <property type="entry name" value="Nucleotide cyclase"/>
    <property type="match status" value="1"/>
</dbReference>
<dbReference type="PANTHER" id="PTHR33121">
    <property type="entry name" value="CYCLIC DI-GMP PHOSPHODIESTERASE PDEF"/>
    <property type="match status" value="1"/>
</dbReference>
<dbReference type="CDD" id="cd01948">
    <property type="entry name" value="EAL"/>
    <property type="match status" value="1"/>
</dbReference>
<accession>A0A2S0VLA4</accession>
<proteinExistence type="predicted"/>
<dbReference type="SMART" id="SM00267">
    <property type="entry name" value="GGDEF"/>
    <property type="match status" value="1"/>
</dbReference>
<gene>
    <name evidence="4" type="ORF">C2869_00340</name>
</gene>
<dbReference type="RefSeq" id="WP_108601060.1">
    <property type="nucleotide sequence ID" value="NZ_CP026604.1"/>
</dbReference>
<dbReference type="Pfam" id="PF00990">
    <property type="entry name" value="GGDEF"/>
    <property type="match status" value="1"/>
</dbReference>
<feature type="domain" description="GGDEF" evidence="3">
    <location>
        <begin position="357"/>
        <end position="493"/>
    </location>
</feature>
<evidence type="ECO:0000259" key="2">
    <source>
        <dbReference type="PROSITE" id="PS50883"/>
    </source>
</evidence>
<dbReference type="InterPro" id="IPR035919">
    <property type="entry name" value="EAL_sf"/>
</dbReference>
<dbReference type="GO" id="GO:0071111">
    <property type="term" value="F:cyclic-guanylate-specific phosphodiesterase activity"/>
    <property type="evidence" value="ECO:0007669"/>
    <property type="project" value="InterPro"/>
</dbReference>